<feature type="domain" description="Peptidase S8/S53" evidence="7">
    <location>
        <begin position="146"/>
        <end position="416"/>
    </location>
</feature>
<dbReference type="PANTHER" id="PTHR43806:SF65">
    <property type="entry name" value="SERINE PROTEASE APRX"/>
    <property type="match status" value="1"/>
</dbReference>
<protein>
    <submittedName>
        <fullName evidence="8">S8 family peptidase</fullName>
    </submittedName>
</protein>
<dbReference type="PROSITE" id="PS00136">
    <property type="entry name" value="SUBTILASE_ASP"/>
    <property type="match status" value="1"/>
</dbReference>
<organism evidence="8 9">
    <name type="scientific">Alkalicoccobacillus plakortidis</name>
    <dbReference type="NCBI Taxonomy" id="444060"/>
    <lineage>
        <taxon>Bacteria</taxon>
        <taxon>Bacillati</taxon>
        <taxon>Bacillota</taxon>
        <taxon>Bacilli</taxon>
        <taxon>Bacillales</taxon>
        <taxon>Bacillaceae</taxon>
        <taxon>Alkalicoccobacillus</taxon>
    </lineage>
</organism>
<dbReference type="InterPro" id="IPR015500">
    <property type="entry name" value="Peptidase_S8_subtilisin-rel"/>
</dbReference>
<evidence type="ECO:0000313" key="9">
    <source>
        <dbReference type="Proteomes" id="UP001203665"/>
    </source>
</evidence>
<keyword evidence="2 5" id="KW-0645">Protease</keyword>
<dbReference type="PROSITE" id="PS00138">
    <property type="entry name" value="SUBTILASE_SER"/>
    <property type="match status" value="1"/>
</dbReference>
<feature type="active site" description="Charge relay system" evidence="5">
    <location>
        <position position="384"/>
    </location>
</feature>
<evidence type="ECO:0000313" key="8">
    <source>
        <dbReference type="EMBL" id="MCM2674611.1"/>
    </source>
</evidence>
<proteinExistence type="inferred from homology"/>
<dbReference type="EMBL" id="JAMQJY010000001">
    <property type="protein sequence ID" value="MCM2674611.1"/>
    <property type="molecule type" value="Genomic_DNA"/>
</dbReference>
<dbReference type="SUPFAM" id="SSF52743">
    <property type="entry name" value="Subtilisin-like"/>
    <property type="match status" value="1"/>
</dbReference>
<dbReference type="PRINTS" id="PR00723">
    <property type="entry name" value="SUBTILISIN"/>
</dbReference>
<evidence type="ECO:0000256" key="6">
    <source>
        <dbReference type="RuleBase" id="RU003355"/>
    </source>
</evidence>
<evidence type="ECO:0000256" key="4">
    <source>
        <dbReference type="ARBA" id="ARBA00022825"/>
    </source>
</evidence>
<dbReference type="RefSeq" id="WP_251604554.1">
    <property type="nucleotide sequence ID" value="NZ_JAMQJY010000001.1"/>
</dbReference>
<dbReference type="CDD" id="cd07487">
    <property type="entry name" value="Peptidases_S8_1"/>
    <property type="match status" value="1"/>
</dbReference>
<name>A0ABT0XFD1_9BACI</name>
<keyword evidence="3 5" id="KW-0378">Hydrolase</keyword>
<dbReference type="PROSITE" id="PS00137">
    <property type="entry name" value="SUBTILASE_HIS"/>
    <property type="match status" value="1"/>
</dbReference>
<sequence length="442" mass="48755">MFNYSMVKLVRGHSTKLDKPLREAILDLYKPFRFTPCFLHRFLEKRLQTKQKLSVIIEFERTAVFFHSFLMEQLLNGHGKSCVRNRFSSISCCSAYITPERLEFILSHCPSIKRIYLNRKIKALRFGHKAQKPGQPTKNTPGLLTGKGVTIAIIDTGVFQHEDLAGRISGFVDFINGRANAYDDNGHGTHCAGIAAGNGLLSNGTYNGMAPEANIIGIKVLDRTGTGTIESIIQGVEWCIKYNQNHPSHPIHIISLSLGTHATKYMTEQDDPIVRMVEEAWKSGITVVTAAGNDGPDPFTIASPGVSEEVITVGSLDTSHIYPSETFNTAPFSSRGPTIYGKRKPDLLAPGVDLISLRTPGSFIDRFQKSNRHEKHYTKMSGTSMSTPFCAGAAAMLLQSDVSLTPNMIKQLLVEGTSFVNADGVGQIDVERSLDLLRRRNV</sequence>
<comment type="similarity">
    <text evidence="1 5 6">Belongs to the peptidase S8 family.</text>
</comment>
<comment type="caution">
    <text evidence="8">The sequence shown here is derived from an EMBL/GenBank/DDBJ whole genome shotgun (WGS) entry which is preliminary data.</text>
</comment>
<dbReference type="PANTHER" id="PTHR43806">
    <property type="entry name" value="PEPTIDASE S8"/>
    <property type="match status" value="1"/>
</dbReference>
<dbReference type="PROSITE" id="PS51892">
    <property type="entry name" value="SUBTILASE"/>
    <property type="match status" value="1"/>
</dbReference>
<dbReference type="Proteomes" id="UP001203665">
    <property type="component" value="Unassembled WGS sequence"/>
</dbReference>
<dbReference type="InterPro" id="IPR000209">
    <property type="entry name" value="Peptidase_S8/S53_dom"/>
</dbReference>
<evidence type="ECO:0000256" key="1">
    <source>
        <dbReference type="ARBA" id="ARBA00011073"/>
    </source>
</evidence>
<evidence type="ECO:0000256" key="5">
    <source>
        <dbReference type="PROSITE-ProRule" id="PRU01240"/>
    </source>
</evidence>
<accession>A0ABT0XFD1</accession>
<dbReference type="InterPro" id="IPR050131">
    <property type="entry name" value="Peptidase_S8_subtilisin-like"/>
</dbReference>
<dbReference type="Gene3D" id="3.40.50.200">
    <property type="entry name" value="Peptidase S8/S53 domain"/>
    <property type="match status" value="1"/>
</dbReference>
<dbReference type="InterPro" id="IPR023828">
    <property type="entry name" value="Peptidase_S8_Ser-AS"/>
</dbReference>
<reference evidence="8" key="1">
    <citation type="submission" date="2022-06" db="EMBL/GenBank/DDBJ databases">
        <title>Alkalicoccobacillus porphyridii sp. nov., isolated from a marine red alga, Porphyridium purpureum and reclassification of Shouchella plakortidis and Shouchella gibsonii as Alkalicoccobacillus plakortidis comb. nov. and Alkalicoccobacillus gibsonii comb. nov.</title>
        <authorList>
            <person name="Kim K.H."/>
            <person name="Lee J.K."/>
            <person name="Han D.M."/>
            <person name="Baek J.H."/>
            <person name="Jeon C.O."/>
        </authorList>
    </citation>
    <scope>NUCLEOTIDE SEQUENCE</scope>
    <source>
        <strain evidence="8">DSM 19153</strain>
    </source>
</reference>
<evidence type="ECO:0000256" key="3">
    <source>
        <dbReference type="ARBA" id="ARBA00022801"/>
    </source>
</evidence>
<feature type="active site" description="Charge relay system" evidence="5">
    <location>
        <position position="155"/>
    </location>
</feature>
<dbReference type="InterPro" id="IPR036852">
    <property type="entry name" value="Peptidase_S8/S53_dom_sf"/>
</dbReference>
<gene>
    <name evidence="8" type="ORF">NDM98_03200</name>
</gene>
<feature type="active site" description="Charge relay system" evidence="5">
    <location>
        <position position="187"/>
    </location>
</feature>
<keyword evidence="4 5" id="KW-0720">Serine protease</keyword>
<keyword evidence="9" id="KW-1185">Reference proteome</keyword>
<dbReference type="Pfam" id="PF00082">
    <property type="entry name" value="Peptidase_S8"/>
    <property type="match status" value="1"/>
</dbReference>
<dbReference type="InterPro" id="IPR022398">
    <property type="entry name" value="Peptidase_S8_His-AS"/>
</dbReference>
<evidence type="ECO:0000256" key="2">
    <source>
        <dbReference type="ARBA" id="ARBA00022670"/>
    </source>
</evidence>
<evidence type="ECO:0000259" key="7">
    <source>
        <dbReference type="Pfam" id="PF00082"/>
    </source>
</evidence>
<dbReference type="InterPro" id="IPR023827">
    <property type="entry name" value="Peptidase_S8_Asp-AS"/>
</dbReference>